<dbReference type="Gene3D" id="3.50.50.60">
    <property type="entry name" value="FAD/NAD(P)-binding domain"/>
    <property type="match status" value="1"/>
</dbReference>
<evidence type="ECO:0000313" key="7">
    <source>
        <dbReference type="EMBL" id="KZL68365.1"/>
    </source>
</evidence>
<evidence type="ECO:0000313" key="8">
    <source>
        <dbReference type="Proteomes" id="UP000076584"/>
    </source>
</evidence>
<dbReference type="InterPro" id="IPR036188">
    <property type="entry name" value="FAD/NAD-bd_sf"/>
</dbReference>
<dbReference type="STRING" id="1573173.A0A166QUG8"/>
<feature type="domain" description="FAD-binding" evidence="6">
    <location>
        <begin position="7"/>
        <end position="342"/>
    </location>
</feature>
<sequence>MDVDSNLKVIIVGAGIGGLTCAIACRREGFEVVVLERANRIVPMGAGIQVPPNGTKVARQLGFLDKLLQVATTVDAVELRRYEDGKKLCELTEAQCRTTYGDPWMVVHRADFHNVLWRTCQELGVSLNLNMEVEKIDFENDTVYMEDGDELFGDVIIGADGPQSVCRAQFLENPSPLIETGDVAYRAVLPIGRLKALNDPQINNLCAQNKVMMWLGPNQHTVFYPVRGGREINLILIRQDYQEPEHSQMGGDVREMRGCYAGWDETLRKIMSSVPQVQKWKIRTPPMVDLKSRTALRQRKLTDIKDCFVLLGDAFHSNLPYQAQGAAMAMEDGAFLAKILGLAKERLQGKDVQERENKLDHSEVHLRDKYMEETELKKLVPTMLEEYGAIRGKRASDALCGENCTEPLRKWFHMPDGLKQEARDAELAGIDIEDKSSYTAWHWHCDSVLGYDAVREANEVFTTGLRTR</sequence>
<comment type="similarity">
    <text evidence="1">Belongs to the paxM FAD-dependent monooxygenase family.</text>
</comment>
<accession>A0A166QUG8</accession>
<dbReference type="AlphaFoldDB" id="A0A166QUG8"/>
<evidence type="ECO:0000259" key="6">
    <source>
        <dbReference type="Pfam" id="PF01494"/>
    </source>
</evidence>
<evidence type="ECO:0000256" key="5">
    <source>
        <dbReference type="ARBA" id="ARBA00023033"/>
    </source>
</evidence>
<protein>
    <submittedName>
        <fullName evidence="7">Salicylate hydroxylase</fullName>
    </submittedName>
</protein>
<dbReference type="SUPFAM" id="SSF54373">
    <property type="entry name" value="FAD-linked reductases, C-terminal domain"/>
    <property type="match status" value="1"/>
</dbReference>
<dbReference type="PANTHER" id="PTHR13789">
    <property type="entry name" value="MONOOXYGENASE"/>
    <property type="match status" value="1"/>
</dbReference>
<gene>
    <name evidence="7" type="ORF">CI238_00234</name>
</gene>
<dbReference type="GO" id="GO:0071949">
    <property type="term" value="F:FAD binding"/>
    <property type="evidence" value="ECO:0007669"/>
    <property type="project" value="InterPro"/>
</dbReference>
<reference evidence="7 8" key="1">
    <citation type="submission" date="2015-06" db="EMBL/GenBank/DDBJ databases">
        <title>Survival trade-offs in plant roots during colonization by closely related pathogenic and mutualistic fungi.</title>
        <authorList>
            <person name="Hacquard S."/>
            <person name="Kracher B."/>
            <person name="Hiruma K."/>
            <person name="Weinman A."/>
            <person name="Muench P."/>
            <person name="Garrido Oter R."/>
            <person name="Ver Loren van Themaat E."/>
            <person name="Dallerey J.-F."/>
            <person name="Damm U."/>
            <person name="Henrissat B."/>
            <person name="Lespinet O."/>
            <person name="Thon M."/>
            <person name="Kemen E."/>
            <person name="McHardy A.C."/>
            <person name="Schulze-Lefert P."/>
            <person name="O'Connell R.J."/>
        </authorList>
    </citation>
    <scope>NUCLEOTIDE SEQUENCE [LARGE SCALE GENOMIC DNA]</scope>
    <source>
        <strain evidence="7 8">MAFF 238704</strain>
    </source>
</reference>
<dbReference type="InterPro" id="IPR002938">
    <property type="entry name" value="FAD-bd"/>
</dbReference>
<evidence type="ECO:0000256" key="3">
    <source>
        <dbReference type="ARBA" id="ARBA00022827"/>
    </source>
</evidence>
<dbReference type="PANTHER" id="PTHR13789:SF311">
    <property type="entry name" value="HYDROXYLASE, PUTATIVE (AFU_ORTHOLOGUE AFUA_5G10180)-RELATED"/>
    <property type="match status" value="1"/>
</dbReference>
<keyword evidence="8" id="KW-1185">Reference proteome</keyword>
<dbReference type="PRINTS" id="PR00420">
    <property type="entry name" value="RNGMNOXGNASE"/>
</dbReference>
<keyword evidence="5" id="KW-0503">Monooxygenase</keyword>
<keyword evidence="4" id="KW-0560">Oxidoreductase</keyword>
<proteinExistence type="inferred from homology"/>
<dbReference type="SUPFAM" id="SSF51905">
    <property type="entry name" value="FAD/NAD(P)-binding domain"/>
    <property type="match status" value="1"/>
</dbReference>
<name>A0A166QUG8_COLIC</name>
<keyword evidence="2" id="KW-0285">Flavoprotein</keyword>
<keyword evidence="3" id="KW-0274">FAD</keyword>
<organism evidence="7 8">
    <name type="scientific">Colletotrichum incanum</name>
    <name type="common">Soybean anthracnose fungus</name>
    <dbReference type="NCBI Taxonomy" id="1573173"/>
    <lineage>
        <taxon>Eukaryota</taxon>
        <taxon>Fungi</taxon>
        <taxon>Dikarya</taxon>
        <taxon>Ascomycota</taxon>
        <taxon>Pezizomycotina</taxon>
        <taxon>Sordariomycetes</taxon>
        <taxon>Hypocreomycetidae</taxon>
        <taxon>Glomerellales</taxon>
        <taxon>Glomerellaceae</taxon>
        <taxon>Colletotrichum</taxon>
        <taxon>Colletotrichum spaethianum species complex</taxon>
    </lineage>
</organism>
<evidence type="ECO:0000256" key="1">
    <source>
        <dbReference type="ARBA" id="ARBA00007992"/>
    </source>
</evidence>
<dbReference type="EMBL" id="LFIW01002504">
    <property type="protein sequence ID" value="KZL68365.1"/>
    <property type="molecule type" value="Genomic_DNA"/>
</dbReference>
<evidence type="ECO:0000256" key="4">
    <source>
        <dbReference type="ARBA" id="ARBA00023002"/>
    </source>
</evidence>
<evidence type="ECO:0000256" key="2">
    <source>
        <dbReference type="ARBA" id="ARBA00022630"/>
    </source>
</evidence>
<dbReference type="InterPro" id="IPR050493">
    <property type="entry name" value="FAD-dep_Monooxygenase_BioMet"/>
</dbReference>
<dbReference type="Proteomes" id="UP000076584">
    <property type="component" value="Unassembled WGS sequence"/>
</dbReference>
<comment type="caution">
    <text evidence="7">The sequence shown here is derived from an EMBL/GenBank/DDBJ whole genome shotgun (WGS) entry which is preliminary data.</text>
</comment>
<dbReference type="Pfam" id="PF01494">
    <property type="entry name" value="FAD_binding_3"/>
    <property type="match status" value="1"/>
</dbReference>
<dbReference type="GO" id="GO:0004497">
    <property type="term" value="F:monooxygenase activity"/>
    <property type="evidence" value="ECO:0007669"/>
    <property type="project" value="UniProtKB-KW"/>
</dbReference>